<feature type="transmembrane region" description="Helical" evidence="15">
    <location>
        <begin position="433"/>
        <end position="449"/>
    </location>
</feature>
<proteinExistence type="predicted"/>
<dbReference type="InterPro" id="IPR003661">
    <property type="entry name" value="HisK_dim/P_dom"/>
</dbReference>
<comment type="subcellular location">
    <subcellularLocation>
        <location evidence="3">Cell membrane</location>
    </subcellularLocation>
    <subcellularLocation>
        <location evidence="2">Membrane</location>
        <topology evidence="2">Multi-pass membrane protein</topology>
    </subcellularLocation>
</comment>
<dbReference type="SUPFAM" id="SSF52402">
    <property type="entry name" value="Adenine nucleotide alpha hydrolases-like"/>
    <property type="match status" value="1"/>
</dbReference>
<keyword evidence="7 15" id="KW-0812">Transmembrane</keyword>
<dbReference type="InterPro" id="IPR003852">
    <property type="entry name" value="Sig_transdc_His_kinase_KdpD_N"/>
</dbReference>
<dbReference type="InterPro" id="IPR025201">
    <property type="entry name" value="KdpD_TM"/>
</dbReference>
<dbReference type="Gene3D" id="3.40.50.620">
    <property type="entry name" value="HUPs"/>
    <property type="match status" value="1"/>
</dbReference>
<dbReference type="InterPro" id="IPR036890">
    <property type="entry name" value="HATPase_C_sf"/>
</dbReference>
<dbReference type="PRINTS" id="PR00344">
    <property type="entry name" value="BCTRLSENSOR"/>
</dbReference>
<dbReference type="AlphaFoldDB" id="A0A423UIU2"/>
<keyword evidence="8" id="KW-0547">Nucleotide-binding</keyword>
<evidence type="ECO:0000259" key="16">
    <source>
        <dbReference type="PROSITE" id="PS50109"/>
    </source>
</evidence>
<dbReference type="InterPro" id="IPR052023">
    <property type="entry name" value="Histidine_kinase_KdpD"/>
</dbReference>
<evidence type="ECO:0000256" key="12">
    <source>
        <dbReference type="ARBA" id="ARBA00023012"/>
    </source>
</evidence>
<evidence type="ECO:0000256" key="9">
    <source>
        <dbReference type="ARBA" id="ARBA00022777"/>
    </source>
</evidence>
<protein>
    <recommendedName>
        <fullName evidence="4">histidine kinase</fullName>
        <ecNumber evidence="4">2.7.13.3</ecNumber>
    </recommendedName>
</protein>
<dbReference type="Pfam" id="PF02702">
    <property type="entry name" value="KdpD"/>
    <property type="match status" value="1"/>
</dbReference>
<dbReference type="PANTHER" id="PTHR45569:SF1">
    <property type="entry name" value="SENSOR PROTEIN KDPD"/>
    <property type="match status" value="1"/>
</dbReference>
<dbReference type="SUPFAM" id="SSF55874">
    <property type="entry name" value="ATPase domain of HSP90 chaperone/DNA topoisomerase II/histidine kinase"/>
    <property type="match status" value="1"/>
</dbReference>
<dbReference type="PROSITE" id="PS50109">
    <property type="entry name" value="HIS_KIN"/>
    <property type="match status" value="1"/>
</dbReference>
<dbReference type="RefSeq" id="WP_096227283.1">
    <property type="nucleotide sequence ID" value="NZ_CP168029.1"/>
</dbReference>
<dbReference type="Gene3D" id="1.20.120.620">
    <property type="entry name" value="Backbone structure of the membrane domain of e. Coli histidine kinase receptor kdpd"/>
    <property type="match status" value="1"/>
</dbReference>
<dbReference type="SUPFAM" id="SSF47384">
    <property type="entry name" value="Homodimeric domain of signal transducing histidine kinase"/>
    <property type="match status" value="1"/>
</dbReference>
<dbReference type="SMART" id="SM00388">
    <property type="entry name" value="HisKA"/>
    <property type="match status" value="1"/>
</dbReference>
<dbReference type="GO" id="GO:0005737">
    <property type="term" value="C:cytoplasm"/>
    <property type="evidence" value="ECO:0007669"/>
    <property type="project" value="UniProtKB-ARBA"/>
</dbReference>
<dbReference type="CDD" id="cd00082">
    <property type="entry name" value="HisKA"/>
    <property type="match status" value="1"/>
</dbReference>
<evidence type="ECO:0000256" key="1">
    <source>
        <dbReference type="ARBA" id="ARBA00000085"/>
    </source>
</evidence>
<dbReference type="FunFam" id="3.40.50.300:FF:000483">
    <property type="entry name" value="Sensor histidine kinase KdpD"/>
    <property type="match status" value="1"/>
</dbReference>
<dbReference type="InterPro" id="IPR004358">
    <property type="entry name" value="Sig_transdc_His_kin-like_C"/>
</dbReference>
<dbReference type="GO" id="GO:0000155">
    <property type="term" value="F:phosphorelay sensor kinase activity"/>
    <property type="evidence" value="ECO:0007669"/>
    <property type="project" value="InterPro"/>
</dbReference>
<dbReference type="Pfam" id="PF02518">
    <property type="entry name" value="HATPase_c"/>
    <property type="match status" value="1"/>
</dbReference>
<keyword evidence="9 17" id="KW-0418">Kinase</keyword>
<evidence type="ECO:0000256" key="10">
    <source>
        <dbReference type="ARBA" id="ARBA00022840"/>
    </source>
</evidence>
<feature type="transmembrane region" description="Helical" evidence="15">
    <location>
        <begin position="409"/>
        <end position="427"/>
    </location>
</feature>
<keyword evidence="6" id="KW-0808">Transferase</keyword>
<evidence type="ECO:0000313" key="17">
    <source>
        <dbReference type="EMBL" id="ROT89065.1"/>
    </source>
</evidence>
<organism evidence="17 18">
    <name type="scientific">Gordonibacter urolithinfaciens</name>
    <dbReference type="NCBI Taxonomy" id="1335613"/>
    <lineage>
        <taxon>Bacteria</taxon>
        <taxon>Bacillati</taxon>
        <taxon>Actinomycetota</taxon>
        <taxon>Coriobacteriia</taxon>
        <taxon>Eggerthellales</taxon>
        <taxon>Eggerthellaceae</taxon>
        <taxon>Gordonibacter</taxon>
    </lineage>
</organism>
<dbReference type="InterPro" id="IPR014729">
    <property type="entry name" value="Rossmann-like_a/b/a_fold"/>
</dbReference>
<gene>
    <name evidence="17" type="ORF">DMP12_10315</name>
</gene>
<dbReference type="CDD" id="cd00075">
    <property type="entry name" value="HATPase"/>
    <property type="match status" value="1"/>
</dbReference>
<accession>A0A423UIU2</accession>
<evidence type="ECO:0000256" key="15">
    <source>
        <dbReference type="SAM" id="Phobius"/>
    </source>
</evidence>
<keyword evidence="12" id="KW-0902">Two-component regulatory system</keyword>
<dbReference type="SMART" id="SM00387">
    <property type="entry name" value="HATPase_c"/>
    <property type="match status" value="1"/>
</dbReference>
<dbReference type="Gene3D" id="1.10.287.130">
    <property type="match status" value="1"/>
</dbReference>
<name>A0A423UIU2_9ACTN</name>
<feature type="domain" description="Histidine kinase" evidence="16">
    <location>
        <begin position="691"/>
        <end position="924"/>
    </location>
</feature>
<reference evidence="18" key="1">
    <citation type="submission" date="2018-05" db="EMBL/GenBank/DDBJ databases">
        <title>Genome Sequencing of selected type strains of the family Eggerthellaceae.</title>
        <authorList>
            <person name="Danylec N."/>
            <person name="Stoll D.A."/>
            <person name="Doetsch A."/>
            <person name="Huch M."/>
        </authorList>
    </citation>
    <scope>NUCLEOTIDE SEQUENCE [LARGE SCALE GENOMIC DNA]</scope>
    <source>
        <strain evidence="18">DSM 27213</strain>
    </source>
</reference>
<dbReference type="InterPro" id="IPR036097">
    <property type="entry name" value="HisK_dim/P_sf"/>
</dbReference>
<evidence type="ECO:0000256" key="14">
    <source>
        <dbReference type="SAM" id="MobiDB-lite"/>
    </source>
</evidence>
<evidence type="ECO:0000313" key="18">
    <source>
        <dbReference type="Proteomes" id="UP000285258"/>
    </source>
</evidence>
<feature type="transmembrane region" description="Helical" evidence="15">
    <location>
        <begin position="486"/>
        <end position="507"/>
    </location>
</feature>
<dbReference type="Proteomes" id="UP000285258">
    <property type="component" value="Unassembled WGS sequence"/>
</dbReference>
<dbReference type="Pfam" id="PF00512">
    <property type="entry name" value="HisKA"/>
    <property type="match status" value="1"/>
</dbReference>
<comment type="catalytic activity">
    <reaction evidence="1">
        <text>ATP + protein L-histidine = ADP + protein N-phospho-L-histidine.</text>
        <dbReference type="EC" id="2.7.13.3"/>
    </reaction>
</comment>
<comment type="caution">
    <text evidence="17">The sequence shown here is derived from an EMBL/GenBank/DDBJ whole genome shotgun (WGS) entry which is preliminary data.</text>
</comment>
<dbReference type="InterPro" id="IPR003594">
    <property type="entry name" value="HATPase_dom"/>
</dbReference>
<evidence type="ECO:0000256" key="6">
    <source>
        <dbReference type="ARBA" id="ARBA00022679"/>
    </source>
</evidence>
<feature type="transmembrane region" description="Helical" evidence="15">
    <location>
        <begin position="456"/>
        <end position="474"/>
    </location>
</feature>
<dbReference type="InterPro" id="IPR027417">
    <property type="entry name" value="P-loop_NTPase"/>
</dbReference>
<dbReference type="EC" id="2.7.13.3" evidence="4"/>
<feature type="region of interest" description="Disordered" evidence="14">
    <location>
        <begin position="927"/>
        <end position="965"/>
    </location>
</feature>
<dbReference type="GO" id="GO:0005886">
    <property type="term" value="C:plasma membrane"/>
    <property type="evidence" value="ECO:0007669"/>
    <property type="project" value="UniProtKB-SubCell"/>
</dbReference>
<dbReference type="Pfam" id="PF13493">
    <property type="entry name" value="DUF4118"/>
    <property type="match status" value="1"/>
</dbReference>
<evidence type="ECO:0000256" key="5">
    <source>
        <dbReference type="ARBA" id="ARBA00022553"/>
    </source>
</evidence>
<dbReference type="GO" id="GO:0005524">
    <property type="term" value="F:ATP binding"/>
    <property type="evidence" value="ECO:0007669"/>
    <property type="project" value="UniProtKB-KW"/>
</dbReference>
<dbReference type="InterPro" id="IPR038318">
    <property type="entry name" value="KdpD_sf"/>
</dbReference>
<evidence type="ECO:0000256" key="7">
    <source>
        <dbReference type="ARBA" id="ARBA00022692"/>
    </source>
</evidence>
<evidence type="ECO:0000256" key="11">
    <source>
        <dbReference type="ARBA" id="ARBA00022989"/>
    </source>
</evidence>
<evidence type="ECO:0000256" key="3">
    <source>
        <dbReference type="ARBA" id="ARBA00004236"/>
    </source>
</evidence>
<dbReference type="InterPro" id="IPR005467">
    <property type="entry name" value="His_kinase_dom"/>
</dbReference>
<dbReference type="InterPro" id="IPR029016">
    <property type="entry name" value="GAF-like_dom_sf"/>
</dbReference>
<keyword evidence="11 15" id="KW-1133">Transmembrane helix</keyword>
<evidence type="ECO:0000256" key="2">
    <source>
        <dbReference type="ARBA" id="ARBA00004141"/>
    </source>
</evidence>
<dbReference type="EMBL" id="QIBW01000012">
    <property type="protein sequence ID" value="ROT89065.1"/>
    <property type="molecule type" value="Genomic_DNA"/>
</dbReference>
<dbReference type="Gene3D" id="3.30.565.10">
    <property type="entry name" value="Histidine kinase-like ATPase, C-terminal domain"/>
    <property type="match status" value="1"/>
</dbReference>
<dbReference type="Gene3D" id="3.30.450.40">
    <property type="match status" value="1"/>
</dbReference>
<evidence type="ECO:0000256" key="4">
    <source>
        <dbReference type="ARBA" id="ARBA00012438"/>
    </source>
</evidence>
<dbReference type="PANTHER" id="PTHR45569">
    <property type="entry name" value="SENSOR PROTEIN KDPD"/>
    <property type="match status" value="1"/>
</dbReference>
<sequence length="965" mass="104597">METSSTEPIRPNPDKLLRAISADAGACACDNEQRGRLKIFFGYAAGVGKTYAMLEAAHVAKDHGRDVVVGYIEPHTRPDTLALLDGLEQLPVREMPYKGISLREFDVDAALARKPGLILVDELAHTNAPGSRHAKRYRDVEELLHAGIDVFTTVNVQHLESLNDKVSATTEVVVQERIPDRIFDYASSVELVDLDPDDLLERLEGGKIYGAERAETALANFFSKKNLAYLRELALRRTADRLNRNLERGLGRAAGDAGDDVLVHVSPSAGNATVIRAAARLAAAYRGTLTALVMEPVDDQKLSEEDARALHANVELAEELGAHVVTVYGGDLALQIAQYALSGTISKIVIGSSENQRKRALPNLFPRESVGSRLAKLSCTADVVVIADRHEARPTSGPRLATRFKPTRTDFAAAFLALLGATVLGLAFHEAGLAGSTILAVYLVAVLLGSLKADSFFYSIVASPLAVILFNYFFQTPRFTLTAYGLNYPFTFAFLFVTSAVVSSLTIRTRREAQMNARKAYRTEVLLETEHRLQEANGVDSILSTTAEQVIKLLRTTVVIYQVSPSGRLLDPSLFSSGNPDEDVTMTSLVSDDERAVAAWVAGNNKRAGTGTGTLMNARCLYLPIRGKDTVVGVAGIVLADEDLDAFEKNLLLVMLDECGQAVERERSAEDAHRIRLQAEQESLRANLLRSISHDLRTPLTSISGDASILLSSADALTDDKKRAIYTDIYEDALWLVNLVENLLVVTRLDNGTMALKTEPELVEDVIREAFHHLNRKAALHELRVQVDDPLLMAQMDGRLIMQVIINLVNNAVTYTPEGSRITVSARRAGRGQRPGTAGLVAVSVADDGPGIEPADRTEIFTMFYKGKNVGSDARRGMGLGLALCKSIVEIHGGTIAVDALPKSERTSPDRPGTVITFTLPAVEYEANHAEAEQRATAATEGRPAADAARPPETTRTPDDEGGGA</sequence>
<dbReference type="Gene3D" id="3.40.50.300">
    <property type="entry name" value="P-loop containing nucleotide triphosphate hydrolases"/>
    <property type="match status" value="1"/>
</dbReference>
<evidence type="ECO:0000256" key="8">
    <source>
        <dbReference type="ARBA" id="ARBA00022741"/>
    </source>
</evidence>
<evidence type="ECO:0000256" key="13">
    <source>
        <dbReference type="ARBA" id="ARBA00023136"/>
    </source>
</evidence>
<keyword evidence="5" id="KW-0597">Phosphoprotein</keyword>
<keyword evidence="13 15" id="KW-0472">Membrane</keyword>
<keyword evidence="10" id="KW-0067">ATP-binding</keyword>